<keyword evidence="3" id="KW-1185">Reference proteome</keyword>
<organism evidence="2 3">
    <name type="scientific">Vulcanibacillus modesticaldus</name>
    <dbReference type="NCBI Taxonomy" id="337097"/>
    <lineage>
        <taxon>Bacteria</taxon>
        <taxon>Bacillati</taxon>
        <taxon>Bacillota</taxon>
        <taxon>Bacilli</taxon>
        <taxon>Bacillales</taxon>
        <taxon>Bacillaceae</taxon>
        <taxon>Vulcanibacillus</taxon>
    </lineage>
</organism>
<dbReference type="EMBL" id="MIJF01000009">
    <property type="protein sequence ID" value="OEG00049.1"/>
    <property type="molecule type" value="Genomic_DNA"/>
</dbReference>
<dbReference type="Gene3D" id="3.40.630.30">
    <property type="match status" value="1"/>
</dbReference>
<dbReference type="STRING" id="337097.BHF71_06720"/>
<comment type="caution">
    <text evidence="2">The sequence shown here is derived from an EMBL/GenBank/DDBJ whole genome shotgun (WGS) entry which is preliminary data.</text>
</comment>
<name>A0A1D2YWH1_9BACI</name>
<dbReference type="InterPro" id="IPR016181">
    <property type="entry name" value="Acyl_CoA_acyltransferase"/>
</dbReference>
<evidence type="ECO:0000313" key="3">
    <source>
        <dbReference type="Proteomes" id="UP000243739"/>
    </source>
</evidence>
<accession>A0A1D2YWH1</accession>
<dbReference type="PROSITE" id="PS51186">
    <property type="entry name" value="GNAT"/>
    <property type="match status" value="1"/>
</dbReference>
<evidence type="ECO:0000259" key="1">
    <source>
        <dbReference type="PROSITE" id="PS51186"/>
    </source>
</evidence>
<dbReference type="InterPro" id="IPR000182">
    <property type="entry name" value="GNAT_dom"/>
</dbReference>
<sequence>MTQLNYQIVTTRKELNDAFDVRRIVFIQEQHVPEKIEMDKYDDHSTHFIVYHDEKPIATARIRIYNNENTVKIERVAVLKEFRGKGIGKKLMLFAEQEAKKMGFTTFLLNSQRHAEIFYKKLGYITISEPFKEAGIEHVTMKKKI</sequence>
<dbReference type="CDD" id="cd04301">
    <property type="entry name" value="NAT_SF"/>
    <property type="match status" value="1"/>
</dbReference>
<protein>
    <recommendedName>
        <fullName evidence="1">N-acetyltransferase domain-containing protein</fullName>
    </recommendedName>
</protein>
<dbReference type="RefSeq" id="WP_069656107.1">
    <property type="nucleotide sequence ID" value="NZ_MIJF01000009.1"/>
</dbReference>
<dbReference type="Pfam" id="PF13673">
    <property type="entry name" value="Acetyltransf_10"/>
    <property type="match status" value="1"/>
</dbReference>
<proteinExistence type="predicted"/>
<gene>
    <name evidence="2" type="ORF">BHF71_06720</name>
</gene>
<dbReference type="OrthoDB" id="9796171at2"/>
<dbReference type="InterPro" id="IPR039143">
    <property type="entry name" value="GNPNAT1-like"/>
</dbReference>
<dbReference type="PANTHER" id="PTHR13355:SF11">
    <property type="entry name" value="GLUCOSAMINE 6-PHOSPHATE N-ACETYLTRANSFERASE"/>
    <property type="match status" value="1"/>
</dbReference>
<reference evidence="2 3" key="1">
    <citation type="submission" date="2016-09" db="EMBL/GenBank/DDBJ databases">
        <title>Draft genome sequence for the type strain of Vulcanibacillus modesticaldus BR, a strictly anaerobic, moderately thermophilic, and nitrate-reducing bacterium from deep sea-hydrothermal vents of the Mid-Atlantic Ridge.</title>
        <authorList>
            <person name="Abin C.A."/>
            <person name="Hollibaugh J.T."/>
        </authorList>
    </citation>
    <scope>NUCLEOTIDE SEQUENCE [LARGE SCALE GENOMIC DNA]</scope>
    <source>
        <strain evidence="2 3">BR</strain>
    </source>
</reference>
<evidence type="ECO:0000313" key="2">
    <source>
        <dbReference type="EMBL" id="OEG00049.1"/>
    </source>
</evidence>
<dbReference type="Proteomes" id="UP000243739">
    <property type="component" value="Unassembled WGS sequence"/>
</dbReference>
<dbReference type="PANTHER" id="PTHR13355">
    <property type="entry name" value="GLUCOSAMINE 6-PHOSPHATE N-ACETYLTRANSFERASE"/>
    <property type="match status" value="1"/>
</dbReference>
<feature type="domain" description="N-acetyltransferase" evidence="1">
    <location>
        <begin position="4"/>
        <end position="145"/>
    </location>
</feature>
<dbReference type="SUPFAM" id="SSF55729">
    <property type="entry name" value="Acyl-CoA N-acyltransferases (Nat)"/>
    <property type="match status" value="1"/>
</dbReference>
<dbReference type="AlphaFoldDB" id="A0A1D2YWH1"/>
<dbReference type="GO" id="GO:0004343">
    <property type="term" value="F:glucosamine 6-phosphate N-acetyltransferase activity"/>
    <property type="evidence" value="ECO:0007669"/>
    <property type="project" value="TreeGrafter"/>
</dbReference>